<proteinExistence type="predicted"/>
<dbReference type="InterPro" id="IPR051453">
    <property type="entry name" value="MBL_Glyoxalase_II"/>
</dbReference>
<dbReference type="InterPro" id="IPR036866">
    <property type="entry name" value="RibonucZ/Hydroxyglut_hydro"/>
</dbReference>
<comment type="cofactor">
    <cofactor evidence="1">
        <name>Zn(2+)</name>
        <dbReference type="ChEBI" id="CHEBI:29105"/>
    </cofactor>
</comment>
<evidence type="ECO:0000259" key="5">
    <source>
        <dbReference type="SMART" id="SM00849"/>
    </source>
</evidence>
<keyword evidence="4" id="KW-0862">Zinc</keyword>
<evidence type="ECO:0000313" key="6">
    <source>
        <dbReference type="EMBL" id="SUB59373.1"/>
    </source>
</evidence>
<accession>A0A379CAR8</accession>
<dbReference type="PANTHER" id="PTHR46233:SF3">
    <property type="entry name" value="HYDROXYACYLGLUTATHIONE HYDROLASE GLOC"/>
    <property type="match status" value="1"/>
</dbReference>
<evidence type="ECO:0000256" key="2">
    <source>
        <dbReference type="ARBA" id="ARBA00022723"/>
    </source>
</evidence>
<name>A0A379CAR8_9PAST</name>
<dbReference type="GO" id="GO:0046872">
    <property type="term" value="F:metal ion binding"/>
    <property type="evidence" value="ECO:0007669"/>
    <property type="project" value="UniProtKB-KW"/>
</dbReference>
<keyword evidence="2" id="KW-0479">Metal-binding</keyword>
<dbReference type="AlphaFoldDB" id="A0A379CAR8"/>
<keyword evidence="7" id="KW-1185">Reference proteome</keyword>
<evidence type="ECO:0000313" key="7">
    <source>
        <dbReference type="Proteomes" id="UP000255417"/>
    </source>
</evidence>
<dbReference type="Gene3D" id="3.60.15.10">
    <property type="entry name" value="Ribonuclease Z/Hydroxyacylglutathione hydrolase-like"/>
    <property type="match status" value="1"/>
</dbReference>
<dbReference type="RefSeq" id="WP_115315855.1">
    <property type="nucleotide sequence ID" value="NZ_LWIF01000001.1"/>
</dbReference>
<feature type="domain" description="Metallo-beta-lactamase" evidence="5">
    <location>
        <begin position="13"/>
        <end position="192"/>
    </location>
</feature>
<organism evidence="6 7">
    <name type="scientific">Phocoenobacter uteri</name>
    <dbReference type="NCBI Taxonomy" id="146806"/>
    <lineage>
        <taxon>Bacteria</taxon>
        <taxon>Pseudomonadati</taxon>
        <taxon>Pseudomonadota</taxon>
        <taxon>Gammaproteobacteria</taxon>
        <taxon>Pasteurellales</taxon>
        <taxon>Pasteurellaceae</taxon>
        <taxon>Phocoenobacter</taxon>
    </lineage>
</organism>
<dbReference type="Pfam" id="PF00753">
    <property type="entry name" value="Lactamase_B"/>
    <property type="match status" value="1"/>
</dbReference>
<dbReference type="EMBL" id="UGTA01000001">
    <property type="protein sequence ID" value="SUB59373.1"/>
    <property type="molecule type" value="Genomic_DNA"/>
</dbReference>
<sequence length="210" mass="23745">MFNLQIIPVGAFQQNCSIVWDDQKNAAIIDPGDEAETLINFIESKQLNLTKILITHGHLDHIMAADKLRTHFGVAIYGSQEEDQPLFEQLGEITQEYGFPRVEGFLPNHWLNDGDLIKVGDLKFDIRHLPGHSPGHIGFFDFENKIVFSGDVLFQNSIGRTDLYKGNFDQLISTIRTKLFDLDDDFVVVAGHGAYTTIGQEKQNNPFLKK</sequence>
<keyword evidence="3 6" id="KW-0378">Hydrolase</keyword>
<dbReference type="OrthoDB" id="9802991at2"/>
<dbReference type="GO" id="GO:0016787">
    <property type="term" value="F:hydrolase activity"/>
    <property type="evidence" value="ECO:0007669"/>
    <property type="project" value="UniProtKB-KW"/>
</dbReference>
<reference evidence="6 7" key="1">
    <citation type="submission" date="2018-06" db="EMBL/GenBank/DDBJ databases">
        <authorList>
            <consortium name="Pathogen Informatics"/>
            <person name="Doyle S."/>
        </authorList>
    </citation>
    <scope>NUCLEOTIDE SEQUENCE [LARGE SCALE GENOMIC DNA]</scope>
    <source>
        <strain evidence="6 7">NCTC12872</strain>
    </source>
</reference>
<dbReference type="Proteomes" id="UP000255417">
    <property type="component" value="Unassembled WGS sequence"/>
</dbReference>
<dbReference type="InterPro" id="IPR001279">
    <property type="entry name" value="Metallo-B-lactamas"/>
</dbReference>
<dbReference type="PANTHER" id="PTHR46233">
    <property type="entry name" value="HYDROXYACYLGLUTATHIONE HYDROLASE GLOC"/>
    <property type="match status" value="1"/>
</dbReference>
<dbReference type="SMART" id="SM00849">
    <property type="entry name" value="Lactamase_B"/>
    <property type="match status" value="1"/>
</dbReference>
<dbReference type="CDD" id="cd07737">
    <property type="entry name" value="YcbL-like_MBL-fold"/>
    <property type="match status" value="1"/>
</dbReference>
<dbReference type="SUPFAM" id="SSF56281">
    <property type="entry name" value="Metallo-hydrolase/oxidoreductase"/>
    <property type="match status" value="1"/>
</dbReference>
<gene>
    <name evidence="6" type="ORF">NCTC12872_01357</name>
</gene>
<evidence type="ECO:0000256" key="1">
    <source>
        <dbReference type="ARBA" id="ARBA00001947"/>
    </source>
</evidence>
<evidence type="ECO:0000256" key="3">
    <source>
        <dbReference type="ARBA" id="ARBA00022801"/>
    </source>
</evidence>
<evidence type="ECO:0000256" key="4">
    <source>
        <dbReference type="ARBA" id="ARBA00022833"/>
    </source>
</evidence>
<protein>
    <submittedName>
        <fullName evidence="6">Hydroxyacylglutathione hydrolase</fullName>
    </submittedName>
</protein>